<dbReference type="Proteomes" id="UP001169492">
    <property type="component" value="Unassembled WGS sequence"/>
</dbReference>
<feature type="transmembrane region" description="Helical" evidence="8">
    <location>
        <begin position="345"/>
        <end position="364"/>
    </location>
</feature>
<feature type="transmembrane region" description="Helical" evidence="8">
    <location>
        <begin position="12"/>
        <end position="31"/>
    </location>
</feature>
<feature type="transmembrane region" description="Helical" evidence="8">
    <location>
        <begin position="182"/>
        <end position="208"/>
    </location>
</feature>
<dbReference type="InterPro" id="IPR000060">
    <property type="entry name" value="BCCT_transptr"/>
</dbReference>
<keyword evidence="3" id="KW-0813">Transport</keyword>
<feature type="transmembrane region" description="Helical" evidence="8">
    <location>
        <begin position="261"/>
        <end position="285"/>
    </location>
</feature>
<feature type="transmembrane region" description="Helical" evidence="8">
    <location>
        <begin position="51"/>
        <end position="70"/>
    </location>
</feature>
<dbReference type="NCBIfam" id="TIGR00842">
    <property type="entry name" value="bcct"/>
    <property type="match status" value="1"/>
</dbReference>
<comment type="similarity">
    <text evidence="2">Belongs to the BCCT transporter (TC 2.A.15) family.</text>
</comment>
<dbReference type="PANTHER" id="PTHR30047">
    <property type="entry name" value="HIGH-AFFINITY CHOLINE TRANSPORT PROTEIN-RELATED"/>
    <property type="match status" value="1"/>
</dbReference>
<evidence type="ECO:0000256" key="4">
    <source>
        <dbReference type="ARBA" id="ARBA00022475"/>
    </source>
</evidence>
<sequence>MESSDKARLNPPVFYSAAGLIFIILLLTSFFPEGANETLDAIQSAIITNGSWFYVAAVALILLSVLYLGFSRFGTIKLGPDHSAPDYSNLTWFSMLFSAGMGIGLMFFGVAEPVMHFLSPPVVESGTTEAAREAMKVTFFHWGLHAWAIYAIVALILAFFAYRHGLPLTLRSALYPMIGERIYGPIGHVVDVFAVIGTVFGVATSLGFGVAQVNSGLGYLFGVPVSTTVQVMLIIGVTLLAIISVTTGLDKGIRRLSELNMGLAVLLLIFVLVAGPTVFLLQALVQNTGSYISEIVSNTFNLFAYEKSDWIGGWTVFYWGWWLSWAPFVGLFIARVSRGRTIRQFVLGVLLVPSGFTMMWMTFFGNSAIELILNQGMTSLAEQVQNDVPVALFAFLESFPFSDFLAGLATLMVIVFFVTSSDSGSMVVDMLCSNGRDDTPIWQRIFWAGGEGVVAIVLLLAGGLAALQTMTIASALPFTIILLFATYGLIKALRVDVHKKDALQNNYLTGTATSTKNWRERLHNIIDFPSQQVAQRFLTQVVKPALNEVAEEMRESDMVVKIEEDGGEQMIFRVVHGDEIDFVYQVHLVSHIRPAFIHAEEEQPQHPRDVSEEEKYYRAEVHLREGGQDYDILGWSREAVIGDVIDHYHKHMHFLHVLR</sequence>
<dbReference type="Pfam" id="PF02028">
    <property type="entry name" value="BCCT"/>
    <property type="match status" value="1"/>
</dbReference>
<accession>A0AAW7QYP3</accession>
<evidence type="ECO:0000256" key="6">
    <source>
        <dbReference type="ARBA" id="ARBA00022989"/>
    </source>
</evidence>
<proteinExistence type="inferred from homology"/>
<evidence type="ECO:0000256" key="3">
    <source>
        <dbReference type="ARBA" id="ARBA00022448"/>
    </source>
</evidence>
<feature type="transmembrane region" description="Helical" evidence="8">
    <location>
        <begin position="311"/>
        <end position="333"/>
    </location>
</feature>
<evidence type="ECO:0000313" key="10">
    <source>
        <dbReference type="Proteomes" id="UP001169492"/>
    </source>
</evidence>
<dbReference type="GO" id="GO:0022857">
    <property type="term" value="F:transmembrane transporter activity"/>
    <property type="evidence" value="ECO:0007669"/>
    <property type="project" value="InterPro"/>
</dbReference>
<feature type="transmembrane region" description="Helical" evidence="8">
    <location>
        <begin position="142"/>
        <end position="162"/>
    </location>
</feature>
<gene>
    <name evidence="9" type="primary">betT</name>
    <name evidence="9" type="ORF">J6I90_03095</name>
</gene>
<protein>
    <submittedName>
        <fullName evidence="9">Choline BCCT transporter BetT</fullName>
    </submittedName>
</protein>
<organism evidence="9 10">
    <name type="scientific">Pseudidiomarina terrestris</name>
    <dbReference type="NCBI Taxonomy" id="2820060"/>
    <lineage>
        <taxon>Bacteria</taxon>
        <taxon>Pseudomonadati</taxon>
        <taxon>Pseudomonadota</taxon>
        <taxon>Gammaproteobacteria</taxon>
        <taxon>Alteromonadales</taxon>
        <taxon>Idiomarinaceae</taxon>
        <taxon>Pseudidiomarina</taxon>
    </lineage>
</organism>
<feature type="transmembrane region" description="Helical" evidence="8">
    <location>
        <begin position="90"/>
        <end position="111"/>
    </location>
</feature>
<comment type="subcellular location">
    <subcellularLocation>
        <location evidence="1">Cell membrane</location>
        <topology evidence="1">Multi-pass membrane protein</topology>
    </subcellularLocation>
</comment>
<evidence type="ECO:0000256" key="7">
    <source>
        <dbReference type="ARBA" id="ARBA00023136"/>
    </source>
</evidence>
<feature type="transmembrane region" description="Helical" evidence="8">
    <location>
        <begin position="404"/>
        <end position="424"/>
    </location>
</feature>
<dbReference type="NCBIfam" id="NF007399">
    <property type="entry name" value="PRK09928.1"/>
    <property type="match status" value="1"/>
</dbReference>
<evidence type="ECO:0000256" key="1">
    <source>
        <dbReference type="ARBA" id="ARBA00004651"/>
    </source>
</evidence>
<dbReference type="GO" id="GO:0005886">
    <property type="term" value="C:plasma membrane"/>
    <property type="evidence" value="ECO:0007669"/>
    <property type="project" value="UniProtKB-SubCell"/>
</dbReference>
<name>A0AAW7QYP3_9GAMM</name>
<dbReference type="PROSITE" id="PS01303">
    <property type="entry name" value="BCCT"/>
    <property type="match status" value="1"/>
</dbReference>
<evidence type="ECO:0000313" key="9">
    <source>
        <dbReference type="EMBL" id="MDN7123857.1"/>
    </source>
</evidence>
<dbReference type="RefSeq" id="WP_301774047.1">
    <property type="nucleotide sequence ID" value="NZ_JAGGJB010000002.1"/>
</dbReference>
<dbReference type="PANTHER" id="PTHR30047:SF7">
    <property type="entry name" value="HIGH-AFFINITY CHOLINE TRANSPORT PROTEIN"/>
    <property type="match status" value="1"/>
</dbReference>
<comment type="caution">
    <text evidence="9">The sequence shown here is derived from an EMBL/GenBank/DDBJ whole genome shotgun (WGS) entry which is preliminary data.</text>
</comment>
<evidence type="ECO:0000256" key="2">
    <source>
        <dbReference type="ARBA" id="ARBA00005658"/>
    </source>
</evidence>
<dbReference type="AlphaFoldDB" id="A0AAW7QYP3"/>
<feature type="transmembrane region" description="Helical" evidence="8">
    <location>
        <begin position="228"/>
        <end position="249"/>
    </location>
</feature>
<evidence type="ECO:0000256" key="5">
    <source>
        <dbReference type="ARBA" id="ARBA00022692"/>
    </source>
</evidence>
<feature type="transmembrane region" description="Helical" evidence="8">
    <location>
        <begin position="472"/>
        <end position="490"/>
    </location>
</feature>
<feature type="transmembrane region" description="Helical" evidence="8">
    <location>
        <begin position="445"/>
        <end position="466"/>
    </location>
</feature>
<keyword evidence="4" id="KW-1003">Cell membrane</keyword>
<evidence type="ECO:0000256" key="8">
    <source>
        <dbReference type="SAM" id="Phobius"/>
    </source>
</evidence>
<keyword evidence="5 8" id="KW-0812">Transmembrane</keyword>
<reference evidence="9 10" key="1">
    <citation type="submission" date="2021-03" db="EMBL/GenBank/DDBJ databases">
        <title>Pseudidiomarina terrestris, a new bacterium isolated from saline soil.</title>
        <authorList>
            <person name="Galisteo C."/>
            <person name="De La Haba R."/>
            <person name="Sanchez-Porro C."/>
            <person name="Ventosa A."/>
        </authorList>
    </citation>
    <scope>NUCLEOTIDE SEQUENCE [LARGE SCALE GENOMIC DNA]</scope>
    <source>
        <strain evidence="9 10">1APP75-32.1</strain>
    </source>
</reference>
<keyword evidence="6 8" id="KW-1133">Transmembrane helix</keyword>
<keyword evidence="7 8" id="KW-0472">Membrane</keyword>
<dbReference type="InterPro" id="IPR018093">
    <property type="entry name" value="BCCT_CS"/>
</dbReference>
<dbReference type="EMBL" id="JAGGJB010000002">
    <property type="protein sequence ID" value="MDN7123857.1"/>
    <property type="molecule type" value="Genomic_DNA"/>
</dbReference>